<accession>A0A8S3AS18</accession>
<sequence>FCQRGQALIEKLLSINNDNNLEFLAYSLRLLPYLHVFTRGENAWTQRILEHLFRTITTERQMVSRSNPLQKQANCLIDLC</sequence>
<proteinExistence type="predicted"/>
<evidence type="ECO:0000313" key="1">
    <source>
        <dbReference type="EMBL" id="CAF4624153.1"/>
    </source>
</evidence>
<gene>
    <name evidence="1" type="ORF">BYL167_LOCUS41090</name>
    <name evidence="2" type="ORF">GIL414_LOCUS45440</name>
</gene>
<dbReference type="Proteomes" id="UP000681967">
    <property type="component" value="Unassembled WGS sequence"/>
</dbReference>
<organism evidence="2 3">
    <name type="scientific">Rotaria magnacalcarata</name>
    <dbReference type="NCBI Taxonomy" id="392030"/>
    <lineage>
        <taxon>Eukaryota</taxon>
        <taxon>Metazoa</taxon>
        <taxon>Spiralia</taxon>
        <taxon>Gnathifera</taxon>
        <taxon>Rotifera</taxon>
        <taxon>Eurotatoria</taxon>
        <taxon>Bdelloidea</taxon>
        <taxon>Philodinida</taxon>
        <taxon>Philodinidae</taxon>
        <taxon>Rotaria</taxon>
    </lineage>
</organism>
<comment type="caution">
    <text evidence="2">The sequence shown here is derived from an EMBL/GenBank/DDBJ whole genome shotgun (WGS) entry which is preliminary data.</text>
</comment>
<protein>
    <submittedName>
        <fullName evidence="2">Uncharacterized protein</fullName>
    </submittedName>
</protein>
<dbReference type="Proteomes" id="UP000681720">
    <property type="component" value="Unassembled WGS sequence"/>
</dbReference>
<dbReference type="EMBL" id="CAJOBH010103315">
    <property type="protein sequence ID" value="CAF4624153.1"/>
    <property type="molecule type" value="Genomic_DNA"/>
</dbReference>
<evidence type="ECO:0000313" key="3">
    <source>
        <dbReference type="Proteomes" id="UP000681720"/>
    </source>
</evidence>
<evidence type="ECO:0000313" key="2">
    <source>
        <dbReference type="EMBL" id="CAF4758311.1"/>
    </source>
</evidence>
<dbReference type="AlphaFoldDB" id="A0A8S3AS18"/>
<reference evidence="2" key="1">
    <citation type="submission" date="2021-02" db="EMBL/GenBank/DDBJ databases">
        <authorList>
            <person name="Nowell W R."/>
        </authorList>
    </citation>
    <scope>NUCLEOTIDE SEQUENCE</scope>
</reference>
<dbReference type="EMBL" id="CAJOBJ010139949">
    <property type="protein sequence ID" value="CAF4758311.1"/>
    <property type="molecule type" value="Genomic_DNA"/>
</dbReference>
<name>A0A8S3AS18_9BILA</name>
<feature type="non-terminal residue" evidence="2">
    <location>
        <position position="1"/>
    </location>
</feature>
<feature type="non-terminal residue" evidence="2">
    <location>
        <position position="80"/>
    </location>
</feature>